<sequence>MLLAYYLLATPFTHFHPIESRVIPRSNYDIRYSGRRHIRGKDMHEFKVLGGPYQTRVSYYYDANGEYFQDRQEKDEVEGEELGVLSRDEMGVKLANVYNGLF</sequence>
<gene>
    <name evidence="1" type="ORF">Cantr_07213</name>
</gene>
<organism evidence="1 2">
    <name type="scientific">Candida viswanathii</name>
    <dbReference type="NCBI Taxonomy" id="5486"/>
    <lineage>
        <taxon>Eukaryota</taxon>
        <taxon>Fungi</taxon>
        <taxon>Dikarya</taxon>
        <taxon>Ascomycota</taxon>
        <taxon>Saccharomycotina</taxon>
        <taxon>Pichiomycetes</taxon>
        <taxon>Debaryomycetaceae</taxon>
        <taxon>Candida/Lodderomyces clade</taxon>
        <taxon>Candida</taxon>
    </lineage>
</organism>
<dbReference type="Proteomes" id="UP000253472">
    <property type="component" value="Unassembled WGS sequence"/>
</dbReference>
<dbReference type="OrthoDB" id="10430743at2759"/>
<name>A0A367XZG8_9ASCO</name>
<evidence type="ECO:0000313" key="1">
    <source>
        <dbReference type="EMBL" id="RCK59026.1"/>
    </source>
</evidence>
<accession>A0A367XZG8</accession>
<reference evidence="1 2" key="1">
    <citation type="submission" date="2018-06" db="EMBL/GenBank/DDBJ databases">
        <title>Whole genome sequencing of Candida tropicalis (genome annotated by CSBL at Korea University).</title>
        <authorList>
            <person name="Ahn J."/>
        </authorList>
    </citation>
    <scope>NUCLEOTIDE SEQUENCE [LARGE SCALE GENOMIC DNA]</scope>
    <source>
        <strain evidence="1 2">ATCC 20962</strain>
    </source>
</reference>
<keyword evidence="2" id="KW-1185">Reference proteome</keyword>
<protein>
    <submittedName>
        <fullName evidence="1">Uncharacterized protein</fullName>
    </submittedName>
</protein>
<comment type="caution">
    <text evidence="1">The sequence shown here is derived from an EMBL/GenBank/DDBJ whole genome shotgun (WGS) entry which is preliminary data.</text>
</comment>
<dbReference type="EMBL" id="QLNQ01000027">
    <property type="protein sequence ID" value="RCK59026.1"/>
    <property type="molecule type" value="Genomic_DNA"/>
</dbReference>
<evidence type="ECO:0000313" key="2">
    <source>
        <dbReference type="Proteomes" id="UP000253472"/>
    </source>
</evidence>
<dbReference type="AlphaFoldDB" id="A0A367XZG8"/>
<proteinExistence type="predicted"/>